<dbReference type="SUPFAM" id="SSF89562">
    <property type="entry name" value="RraA-like"/>
    <property type="match status" value="1"/>
</dbReference>
<dbReference type="CDD" id="cd16841">
    <property type="entry name" value="RraA_family"/>
    <property type="match status" value="1"/>
</dbReference>
<dbReference type="EMBL" id="JAEHOH010000013">
    <property type="protein sequence ID" value="MBK0419386.1"/>
    <property type="molecule type" value="Genomic_DNA"/>
</dbReference>
<evidence type="ECO:0000256" key="10">
    <source>
        <dbReference type="ARBA" id="ARBA00032305"/>
    </source>
</evidence>
<comment type="catalytic activity">
    <reaction evidence="11">
        <text>oxaloacetate + H(+) = pyruvate + CO2</text>
        <dbReference type="Rhea" id="RHEA:15641"/>
        <dbReference type="ChEBI" id="CHEBI:15361"/>
        <dbReference type="ChEBI" id="CHEBI:15378"/>
        <dbReference type="ChEBI" id="CHEBI:16452"/>
        <dbReference type="ChEBI" id="CHEBI:16526"/>
        <dbReference type="EC" id="4.1.1.112"/>
    </reaction>
</comment>
<comment type="function">
    <text evidence="8">Catalyzes the aldol cleavage of 4-hydroxy-4-methyl-2-oxoglutarate (HMG) into 2 molecules of pyruvate. Also contains a secondary oxaloacetate (OAA) decarboxylase activity due to the common pyruvate enolate transition state formed following C-C bond cleavage in the retro-aldol and decarboxylation reactions.</text>
</comment>
<evidence type="ECO:0000256" key="8">
    <source>
        <dbReference type="ARBA" id="ARBA00025046"/>
    </source>
</evidence>
<dbReference type="PANTHER" id="PTHR33254:SF16">
    <property type="entry name" value="BLR3842 PROTEIN"/>
    <property type="match status" value="1"/>
</dbReference>
<evidence type="ECO:0000256" key="6">
    <source>
        <dbReference type="ARBA" id="ARBA00012947"/>
    </source>
</evidence>
<evidence type="ECO:0000313" key="14">
    <source>
        <dbReference type="Proteomes" id="UP000608530"/>
    </source>
</evidence>
<feature type="binding site" evidence="12">
    <location>
        <begin position="116"/>
        <end position="119"/>
    </location>
    <ligand>
        <name>substrate</name>
    </ligand>
</feature>
<evidence type="ECO:0000313" key="13">
    <source>
        <dbReference type="EMBL" id="MBK0419386.1"/>
    </source>
</evidence>
<evidence type="ECO:0000256" key="4">
    <source>
        <dbReference type="ARBA" id="ARBA00011233"/>
    </source>
</evidence>
<keyword evidence="12" id="KW-0460">Magnesium</keyword>
<feature type="binding site" evidence="12">
    <location>
        <position position="139"/>
    </location>
    <ligand>
        <name>Mg(2+)</name>
        <dbReference type="ChEBI" id="CHEBI:18420"/>
    </ligand>
</feature>
<name>A0A934Q936_9MICO</name>
<evidence type="ECO:0000256" key="1">
    <source>
        <dbReference type="ARBA" id="ARBA00001342"/>
    </source>
</evidence>
<comment type="cofactor">
    <cofactor evidence="12">
        <name>Mg(2+)</name>
        <dbReference type="ChEBI" id="CHEBI:18420"/>
    </cofactor>
</comment>
<comment type="cofactor">
    <cofactor evidence="2">
        <name>a divalent metal cation</name>
        <dbReference type="ChEBI" id="CHEBI:60240"/>
    </cofactor>
</comment>
<evidence type="ECO:0000256" key="5">
    <source>
        <dbReference type="ARBA" id="ARBA00012213"/>
    </source>
</evidence>
<evidence type="ECO:0000256" key="3">
    <source>
        <dbReference type="ARBA" id="ARBA00008621"/>
    </source>
</evidence>
<organism evidence="13 14">
    <name type="scientific">Leucobacter chromiisoli</name>
    <dbReference type="NCBI Taxonomy" id="2796471"/>
    <lineage>
        <taxon>Bacteria</taxon>
        <taxon>Bacillati</taxon>
        <taxon>Actinomycetota</taxon>
        <taxon>Actinomycetes</taxon>
        <taxon>Micrococcales</taxon>
        <taxon>Microbacteriaceae</taxon>
        <taxon>Leucobacter</taxon>
    </lineage>
</organism>
<dbReference type="Gene3D" id="3.50.30.40">
    <property type="entry name" value="Ribonuclease E inhibitor RraA/RraA-like"/>
    <property type="match status" value="1"/>
</dbReference>
<dbReference type="AlphaFoldDB" id="A0A934Q936"/>
<gene>
    <name evidence="13" type="ORF">JD276_10105</name>
</gene>
<dbReference type="EC" id="4.1.3.17" evidence="5"/>
<evidence type="ECO:0000256" key="12">
    <source>
        <dbReference type="PIRSR" id="PIRSR605493-1"/>
    </source>
</evidence>
<dbReference type="Proteomes" id="UP000608530">
    <property type="component" value="Unassembled WGS sequence"/>
</dbReference>
<accession>A0A934Q936</accession>
<comment type="catalytic activity">
    <reaction evidence="1">
        <text>4-hydroxy-4-methyl-2-oxoglutarate = 2 pyruvate</text>
        <dbReference type="Rhea" id="RHEA:22748"/>
        <dbReference type="ChEBI" id="CHEBI:15361"/>
        <dbReference type="ChEBI" id="CHEBI:58276"/>
        <dbReference type="EC" id="4.1.3.17"/>
    </reaction>
</comment>
<dbReference type="InterPro" id="IPR005493">
    <property type="entry name" value="RraA/RraA-like"/>
</dbReference>
<protein>
    <recommendedName>
        <fullName evidence="7">Putative 4-hydroxy-4-methyl-2-oxoglutarate aldolase</fullName>
        <ecNumber evidence="6">4.1.1.112</ecNumber>
        <ecNumber evidence="5">4.1.3.17</ecNumber>
    </recommendedName>
    <alternativeName>
        <fullName evidence="10">Oxaloacetate decarboxylase</fullName>
    </alternativeName>
    <alternativeName>
        <fullName evidence="9">RraA-like protein</fullName>
    </alternativeName>
</protein>
<keyword evidence="14" id="KW-1185">Reference proteome</keyword>
<evidence type="ECO:0000256" key="2">
    <source>
        <dbReference type="ARBA" id="ARBA00001968"/>
    </source>
</evidence>
<sequence length="254" mass="26886">MSAKTAAESRDGVCFSLDAETRVKLERVGSANVANVLLGHGFRNIMMPGLKPLNGSQRQLVGPAYTLRFIPAREDIDSMGDYSRDDNLHRIAIEQCPSGAVLVVDAFGCLGGASMGDMMAARLVHRGVAGAVTDGGFRDIDAIAQTGLPCYQREAAPAATPIRMHPIALNEPIGCAGVAVYPGDVLVGDGDGVAVIPRELVTEVAEAALAAVEYEQFAAREIARGRSILGLFPATPESRVEYDEWVAAGRPEQH</sequence>
<dbReference type="EC" id="4.1.1.112" evidence="6"/>
<dbReference type="InterPro" id="IPR036704">
    <property type="entry name" value="RraA/RraA-like_sf"/>
</dbReference>
<evidence type="ECO:0000256" key="9">
    <source>
        <dbReference type="ARBA" id="ARBA00030169"/>
    </source>
</evidence>
<dbReference type="GO" id="GO:0046872">
    <property type="term" value="F:metal ion binding"/>
    <property type="evidence" value="ECO:0007669"/>
    <property type="project" value="UniProtKB-KW"/>
</dbReference>
<dbReference type="NCBIfam" id="NF006093">
    <property type="entry name" value="PRK08245.1"/>
    <property type="match status" value="1"/>
</dbReference>
<keyword evidence="12" id="KW-0479">Metal-binding</keyword>
<proteinExistence type="inferred from homology"/>
<reference evidence="13" key="1">
    <citation type="submission" date="2020-12" db="EMBL/GenBank/DDBJ databases">
        <title>Leucobacter sp. CAS1, isolated from Chromium sludge.</title>
        <authorList>
            <person name="Xu Z."/>
        </authorList>
    </citation>
    <scope>NUCLEOTIDE SEQUENCE</scope>
    <source>
        <strain evidence="13">CSA1</strain>
    </source>
</reference>
<comment type="caution">
    <text evidence="13">The sequence shown here is derived from an EMBL/GenBank/DDBJ whole genome shotgun (WGS) entry which is preliminary data.</text>
</comment>
<dbReference type="Pfam" id="PF03737">
    <property type="entry name" value="RraA-like"/>
    <property type="match status" value="1"/>
</dbReference>
<evidence type="ECO:0000256" key="11">
    <source>
        <dbReference type="ARBA" id="ARBA00047973"/>
    </source>
</evidence>
<dbReference type="GO" id="GO:0047443">
    <property type="term" value="F:4-hydroxy-4-methyl-2-oxoglutarate aldolase activity"/>
    <property type="evidence" value="ECO:0007669"/>
    <property type="project" value="UniProtKB-EC"/>
</dbReference>
<comment type="subunit">
    <text evidence="4">Homotrimer.</text>
</comment>
<dbReference type="GO" id="GO:0008948">
    <property type="term" value="F:oxaloacetate decarboxylase activity"/>
    <property type="evidence" value="ECO:0007669"/>
    <property type="project" value="UniProtKB-EC"/>
</dbReference>
<feature type="binding site" evidence="12">
    <location>
        <position position="138"/>
    </location>
    <ligand>
        <name>substrate</name>
    </ligand>
</feature>
<dbReference type="RefSeq" id="WP_200115533.1">
    <property type="nucleotide sequence ID" value="NZ_JAEHOH010000013.1"/>
</dbReference>
<evidence type="ECO:0000256" key="7">
    <source>
        <dbReference type="ARBA" id="ARBA00016549"/>
    </source>
</evidence>
<comment type="similarity">
    <text evidence="3">Belongs to the class II aldolase/RraA-like family.</text>
</comment>
<dbReference type="PANTHER" id="PTHR33254">
    <property type="entry name" value="4-HYDROXY-4-METHYL-2-OXOGLUTARATE ALDOLASE 3-RELATED"/>
    <property type="match status" value="1"/>
</dbReference>